<reference evidence="2 3" key="1">
    <citation type="submission" date="2020-08" db="EMBL/GenBank/DDBJ databases">
        <title>Genomic Encyclopedia of Type Strains, Phase III (KMG-III): the genomes of soil and plant-associated and newly described type strains.</title>
        <authorList>
            <person name="Whitman W."/>
        </authorList>
    </citation>
    <scope>NUCLEOTIDE SEQUENCE [LARGE SCALE GENOMIC DNA]</scope>
    <source>
        <strain evidence="2 3">CECT 3273</strain>
    </source>
</reference>
<gene>
    <name evidence="2" type="ORF">FHS37_006526</name>
</gene>
<proteinExistence type="predicted"/>
<feature type="region of interest" description="Disordered" evidence="1">
    <location>
        <begin position="149"/>
        <end position="186"/>
    </location>
</feature>
<name>A0A7W7VA02_9ACTN</name>
<dbReference type="Proteomes" id="UP000579523">
    <property type="component" value="Unassembled WGS sequence"/>
</dbReference>
<dbReference type="AlphaFoldDB" id="A0A7W7VA02"/>
<evidence type="ECO:0000313" key="2">
    <source>
        <dbReference type="EMBL" id="MBB4902429.1"/>
    </source>
</evidence>
<evidence type="ECO:0000256" key="1">
    <source>
        <dbReference type="SAM" id="MobiDB-lite"/>
    </source>
</evidence>
<dbReference type="Gene3D" id="3.40.50.2000">
    <property type="entry name" value="Glycogen Phosphorylase B"/>
    <property type="match status" value="3"/>
</dbReference>
<feature type="compositionally biased region" description="Polar residues" evidence="1">
    <location>
        <begin position="161"/>
        <end position="176"/>
    </location>
</feature>
<keyword evidence="3" id="KW-1185">Reference proteome</keyword>
<dbReference type="SUPFAM" id="SSF53756">
    <property type="entry name" value="UDP-Glycosyltransferase/glycogen phosphorylase"/>
    <property type="match status" value="2"/>
</dbReference>
<comment type="caution">
    <text evidence="2">The sequence shown here is derived from an EMBL/GenBank/DDBJ whole genome shotgun (WGS) entry which is preliminary data.</text>
</comment>
<protein>
    <submittedName>
        <fullName evidence="2">UDP:flavonoid glycosyltransferase YjiC (YdhE family)</fullName>
    </submittedName>
</protein>
<organism evidence="2 3">
    <name type="scientific">Streptomyces griseomycini</name>
    <dbReference type="NCBI Taxonomy" id="66895"/>
    <lineage>
        <taxon>Bacteria</taxon>
        <taxon>Bacillati</taxon>
        <taxon>Actinomycetota</taxon>
        <taxon>Actinomycetes</taxon>
        <taxon>Kitasatosporales</taxon>
        <taxon>Streptomycetaceae</taxon>
        <taxon>Streptomyces</taxon>
    </lineage>
</organism>
<feature type="compositionally biased region" description="Basic residues" evidence="1">
    <location>
        <begin position="177"/>
        <end position="186"/>
    </location>
</feature>
<evidence type="ECO:0000313" key="3">
    <source>
        <dbReference type="Proteomes" id="UP000579523"/>
    </source>
</evidence>
<dbReference type="EMBL" id="JACHJI010000016">
    <property type="protein sequence ID" value="MBB4902429.1"/>
    <property type="molecule type" value="Genomic_DNA"/>
</dbReference>
<accession>A0A7W7VA02</accession>
<sequence length="186" mass="19454">MVGVPVVSHGLPSLALIRELVARGHRVTYANDPSVADRIQSAGAELVPCTTTDVDASSGPPARALALIPRAMQPHAGRVGTDTGAFGGPCFGTRADTDGWTRPAAADNVLLISLGSAHTRRPAFHRRCIAAFGDLPGWHVVLQTGKHTGPEELGAIPPNNAPLNSVHSANNQPSPHSTRRRAFHAP</sequence>